<evidence type="ECO:0000256" key="2">
    <source>
        <dbReference type="ARBA" id="ARBA00022801"/>
    </source>
</evidence>
<dbReference type="GO" id="GO:0005987">
    <property type="term" value="P:sucrose catabolic process"/>
    <property type="evidence" value="ECO:0007669"/>
    <property type="project" value="TreeGrafter"/>
</dbReference>
<proteinExistence type="inferred from homology"/>
<organism evidence="6 7">
    <name type="scientific">Passalora fulva</name>
    <name type="common">Tomato leaf mold</name>
    <name type="synonym">Cladosporium fulvum</name>
    <dbReference type="NCBI Taxonomy" id="5499"/>
    <lineage>
        <taxon>Eukaryota</taxon>
        <taxon>Fungi</taxon>
        <taxon>Dikarya</taxon>
        <taxon>Ascomycota</taxon>
        <taxon>Pezizomycotina</taxon>
        <taxon>Dothideomycetes</taxon>
        <taxon>Dothideomycetidae</taxon>
        <taxon>Mycosphaerellales</taxon>
        <taxon>Mycosphaerellaceae</taxon>
        <taxon>Fulvia</taxon>
    </lineage>
</organism>
<dbReference type="KEGG" id="ffu:CLAFUR5_05798"/>
<dbReference type="Proteomes" id="UP000756132">
    <property type="component" value="Chromosome 5"/>
</dbReference>
<dbReference type="AlphaFoldDB" id="A0A9Q8P949"/>
<dbReference type="FunFam" id="3.20.20.80:FF:000064">
    <property type="entry name" value="Oligo-1,6-glucosidase"/>
    <property type="match status" value="1"/>
</dbReference>
<dbReference type="GO" id="GO:0004575">
    <property type="term" value="F:sucrose alpha-glucosidase activity"/>
    <property type="evidence" value="ECO:0007669"/>
    <property type="project" value="TreeGrafter"/>
</dbReference>
<accession>A0A9Q8P949</accession>
<reference evidence="6" key="2">
    <citation type="journal article" date="2022" name="Microb. Genom.">
        <title>A chromosome-scale genome assembly of the tomato pathogen Cladosporium fulvum reveals a compartmentalized genome architecture and the presence of a dispensable chromosome.</title>
        <authorList>
            <person name="Zaccaron A.Z."/>
            <person name="Chen L.H."/>
            <person name="Samaras A."/>
            <person name="Stergiopoulos I."/>
        </authorList>
    </citation>
    <scope>NUCLEOTIDE SEQUENCE</scope>
    <source>
        <strain evidence="6">Race5_Kim</strain>
    </source>
</reference>
<reference evidence="6" key="1">
    <citation type="submission" date="2021-12" db="EMBL/GenBank/DDBJ databases">
        <authorList>
            <person name="Zaccaron A."/>
            <person name="Stergiopoulos I."/>
        </authorList>
    </citation>
    <scope>NUCLEOTIDE SEQUENCE</scope>
    <source>
        <strain evidence="6">Race5_Kim</strain>
    </source>
</reference>
<dbReference type="SUPFAM" id="SSF51445">
    <property type="entry name" value="(Trans)glycosidases"/>
    <property type="match status" value="1"/>
</dbReference>
<name>A0A9Q8P949_PASFU</name>
<keyword evidence="2" id="KW-0378">Hydrolase</keyword>
<dbReference type="EMBL" id="CP090167">
    <property type="protein sequence ID" value="UJO17925.1"/>
    <property type="molecule type" value="Genomic_DNA"/>
</dbReference>
<dbReference type="Gene3D" id="3.20.20.80">
    <property type="entry name" value="Glycosidases"/>
    <property type="match status" value="1"/>
</dbReference>
<dbReference type="RefSeq" id="XP_047762291.1">
    <property type="nucleotide sequence ID" value="XM_047904946.1"/>
</dbReference>
<dbReference type="GO" id="GO:0004574">
    <property type="term" value="F:oligo-1,6-glucosidase activity"/>
    <property type="evidence" value="ECO:0007669"/>
    <property type="project" value="TreeGrafter"/>
</dbReference>
<evidence type="ECO:0000256" key="3">
    <source>
        <dbReference type="ARBA" id="ARBA00023295"/>
    </source>
</evidence>
<dbReference type="OrthoDB" id="1740265at2759"/>
<comment type="similarity">
    <text evidence="1">Belongs to the glycosyl hydrolase 13 family.</text>
</comment>
<dbReference type="GO" id="GO:0000025">
    <property type="term" value="P:maltose catabolic process"/>
    <property type="evidence" value="ECO:0007669"/>
    <property type="project" value="TreeGrafter"/>
</dbReference>
<dbReference type="GeneID" id="71985676"/>
<protein>
    <submittedName>
        <fullName evidence="6">Oligo-1,6-glucosidase</fullName>
    </submittedName>
</protein>
<dbReference type="Pfam" id="PF00128">
    <property type="entry name" value="Alpha-amylase"/>
    <property type="match status" value="1"/>
</dbReference>
<evidence type="ECO:0000313" key="6">
    <source>
        <dbReference type="EMBL" id="UJO17925.1"/>
    </source>
</evidence>
<dbReference type="PANTHER" id="PTHR10357">
    <property type="entry name" value="ALPHA-AMYLASE FAMILY MEMBER"/>
    <property type="match status" value="1"/>
</dbReference>
<evidence type="ECO:0000259" key="5">
    <source>
        <dbReference type="SMART" id="SM00642"/>
    </source>
</evidence>
<feature type="domain" description="Glycosyl hydrolase family 13 catalytic" evidence="5">
    <location>
        <begin position="16"/>
        <end position="428"/>
    </location>
</feature>
<evidence type="ECO:0000313" key="7">
    <source>
        <dbReference type="Proteomes" id="UP000756132"/>
    </source>
</evidence>
<sequence>MSMGDRHWWHSATVYEVYPSSFKDSNDDGTGDLVGLISQVPYIASLGIDAVWLAACCKSGGIDNGYDVIDYREIDAQFGTFQDIETLIAELGKHDIKLIMDLVVNHTSSHHKWFKESQSSRSSEKRDWYIWRPGRPGGLPPNNWKSCFEGPAWTYNEDTDEWYLHMFSSKQPDLNWTNPDVRNAIYDDMRFWLSKGIGGFRMDVINIISKPAGLPMAGDATKELQSPLKIVCNQPAVHEYLRELRREVLDQYGDIVSVGEIICTGDVDAIRQYTDPRRRELSMAYTFELFALDIGDSDKFSRRDWKFIELKNRVKKWQQGLQYSSGHWQTLWLESHDSARSVTRFGDGTEENRWKIAKMLALLQSTLSGTMFLYQGQEIAMKNLTADVPIAEYQDLETHALMKAGLDKGRSQDEVRSELLLKARDHARAPMPWSAATTSDPYAGFSANKPWSPMNTDSSLCNVASQRAAPDSILRYWQKRIKLRKQHADALIFGDFEPLESTMDDSAVFAYWKKPVNGPGHERCEAFTGASEKQEGPTPLPERTREVLVVINLSNREHVRFMLPRNMDNTVVPYMVLDDTYCAGEQHSAGALRSGGMLELAAYEGIVLGSP</sequence>
<dbReference type="InterPro" id="IPR017853">
    <property type="entry name" value="GH"/>
</dbReference>
<dbReference type="InterPro" id="IPR006047">
    <property type="entry name" value="GH13_cat_dom"/>
</dbReference>
<dbReference type="GO" id="GO:0004556">
    <property type="term" value="F:alpha-amylase activity"/>
    <property type="evidence" value="ECO:0007669"/>
    <property type="project" value="TreeGrafter"/>
</dbReference>
<dbReference type="GO" id="GO:0033934">
    <property type="term" value="F:glucan 1,4-alpha-maltotriohydrolase activity"/>
    <property type="evidence" value="ECO:0007669"/>
    <property type="project" value="TreeGrafter"/>
</dbReference>
<dbReference type="Gene3D" id="3.90.400.10">
    <property type="entry name" value="Oligo-1,6-glucosidase, Domain 2"/>
    <property type="match status" value="1"/>
</dbReference>
<dbReference type="SMART" id="SM00642">
    <property type="entry name" value="Aamy"/>
    <property type="match status" value="1"/>
</dbReference>
<evidence type="ECO:0000256" key="4">
    <source>
        <dbReference type="ARBA" id="ARBA00026248"/>
    </source>
</evidence>
<keyword evidence="7" id="KW-1185">Reference proteome</keyword>
<keyword evidence="3" id="KW-0326">Glycosidase</keyword>
<dbReference type="FunFam" id="3.90.400.10:FF:000002">
    <property type="entry name" value="Sucrose isomerase"/>
    <property type="match status" value="1"/>
</dbReference>
<keyword evidence="4" id="KW-0462">Maltose metabolism</keyword>
<dbReference type="PANTHER" id="PTHR10357:SF179">
    <property type="entry name" value="NEUTRAL AND BASIC AMINO ACID TRANSPORT PROTEIN RBAT"/>
    <property type="match status" value="1"/>
</dbReference>
<dbReference type="InterPro" id="IPR045857">
    <property type="entry name" value="O16G_dom_2"/>
</dbReference>
<dbReference type="CDD" id="cd11333">
    <property type="entry name" value="AmyAc_SI_OligoGlu_DGase"/>
    <property type="match status" value="1"/>
</dbReference>
<gene>
    <name evidence="6" type="ORF">CLAFUR5_05798</name>
</gene>
<evidence type="ECO:0000256" key="1">
    <source>
        <dbReference type="ARBA" id="ARBA00008061"/>
    </source>
</evidence>